<dbReference type="EMBL" id="ML977193">
    <property type="protein sequence ID" value="KAF1981819.1"/>
    <property type="molecule type" value="Genomic_DNA"/>
</dbReference>
<feature type="region of interest" description="Disordered" evidence="1">
    <location>
        <begin position="1"/>
        <end position="208"/>
    </location>
</feature>
<reference evidence="2" key="1">
    <citation type="journal article" date="2020" name="Stud. Mycol.">
        <title>101 Dothideomycetes genomes: a test case for predicting lifestyles and emergence of pathogens.</title>
        <authorList>
            <person name="Haridas S."/>
            <person name="Albert R."/>
            <person name="Binder M."/>
            <person name="Bloem J."/>
            <person name="Labutti K."/>
            <person name="Salamov A."/>
            <person name="Andreopoulos B."/>
            <person name="Baker S."/>
            <person name="Barry K."/>
            <person name="Bills G."/>
            <person name="Bluhm B."/>
            <person name="Cannon C."/>
            <person name="Castanera R."/>
            <person name="Culley D."/>
            <person name="Daum C."/>
            <person name="Ezra D."/>
            <person name="Gonzalez J."/>
            <person name="Henrissat B."/>
            <person name="Kuo A."/>
            <person name="Liang C."/>
            <person name="Lipzen A."/>
            <person name="Lutzoni F."/>
            <person name="Magnuson J."/>
            <person name="Mondo S."/>
            <person name="Nolan M."/>
            <person name="Ohm R."/>
            <person name="Pangilinan J."/>
            <person name="Park H.-J."/>
            <person name="Ramirez L."/>
            <person name="Alfaro M."/>
            <person name="Sun H."/>
            <person name="Tritt A."/>
            <person name="Yoshinaga Y."/>
            <person name="Zwiers L.-H."/>
            <person name="Turgeon B."/>
            <person name="Goodwin S."/>
            <person name="Spatafora J."/>
            <person name="Crous P."/>
            <person name="Grigoriev I."/>
        </authorList>
    </citation>
    <scope>NUCLEOTIDE SEQUENCE</scope>
    <source>
        <strain evidence="2">CBS 113979</strain>
    </source>
</reference>
<feature type="compositionally biased region" description="Low complexity" evidence="1">
    <location>
        <begin position="185"/>
        <end position="197"/>
    </location>
</feature>
<dbReference type="GO" id="GO:0016071">
    <property type="term" value="P:mRNA metabolic process"/>
    <property type="evidence" value="ECO:0007669"/>
    <property type="project" value="UniProtKB-ARBA"/>
</dbReference>
<dbReference type="Pfam" id="PF15365">
    <property type="entry name" value="PNRC"/>
    <property type="match status" value="1"/>
</dbReference>
<feature type="compositionally biased region" description="Basic residues" evidence="1">
    <location>
        <begin position="85"/>
        <end position="95"/>
    </location>
</feature>
<feature type="compositionally biased region" description="Low complexity" evidence="1">
    <location>
        <begin position="17"/>
        <end position="28"/>
    </location>
</feature>
<feature type="compositionally biased region" description="Polar residues" evidence="1">
    <location>
        <begin position="164"/>
        <end position="177"/>
    </location>
</feature>
<feature type="compositionally biased region" description="Polar residues" evidence="1">
    <location>
        <begin position="99"/>
        <end position="133"/>
    </location>
</feature>
<gene>
    <name evidence="2" type="ORF">K402DRAFT_220443</name>
</gene>
<name>A0A6G1GM32_9PEZI</name>
<evidence type="ECO:0000256" key="1">
    <source>
        <dbReference type="SAM" id="MobiDB-lite"/>
    </source>
</evidence>
<evidence type="ECO:0000313" key="3">
    <source>
        <dbReference type="Proteomes" id="UP000800041"/>
    </source>
</evidence>
<dbReference type="AlphaFoldDB" id="A0A6G1GM32"/>
<feature type="compositionally biased region" description="Low complexity" evidence="1">
    <location>
        <begin position="351"/>
        <end position="372"/>
    </location>
</feature>
<accession>A0A6G1GM32</accession>
<feature type="compositionally biased region" description="Polar residues" evidence="1">
    <location>
        <begin position="323"/>
        <end position="335"/>
    </location>
</feature>
<keyword evidence="3" id="KW-1185">Reference proteome</keyword>
<sequence>MYTGTPPAKSRRAKHNPAQSAPATSTPKSAPPKPIRILQRHDPGADLAPFEDVPRGNSFGSFDANGNYVQEDSFEDNAGPNPPVKGKKKAHKQRAVKNDTYSSAPTVAESGPTQFDSTVPVSASATDSSNDITGTPAKFAYAGPTFHASPAPSALPMPKVFSKSVPTDTNQPSLQTRLDQDSDKSVSPPSVAASPSPAELPKPEPSPLDFIFNAAREEQAKKRSSGGLLTPESNYQQLVRYSEPPGGHGWNNAYHSSQHTHSRQTSNTSGKDVFMLELDGTSRQASPQERMGASRSVTAPSDIPHAAASEEQEVTDKLKQLLANMNVNKTLSLTPPASLRRSPSGYTSDQPNNSPYPSRRSNPRSTSGPTTPINFGPDGNPKHFHYGNQKNLSPLFQAAKSDSVKQSSKLRTEYTGSSPSQGFADVPAFANVRTHPNQRPNSMPFEQATFMRPGGHVPNMRPQHPSSASRSFGAVEAMRSNGRMPPPSGQDHSSPYAPHRYPANDMSQSPNYSTSSLQTFPGAPSGLSPDKQSMEDNLRRMLKLNVLGGSAGVR</sequence>
<feature type="region of interest" description="Disordered" evidence="1">
    <location>
        <begin position="239"/>
        <end position="536"/>
    </location>
</feature>
<evidence type="ECO:0000313" key="2">
    <source>
        <dbReference type="EMBL" id="KAF1981819.1"/>
    </source>
</evidence>
<dbReference type="InterPro" id="IPR028322">
    <property type="entry name" value="PNRC-like_rgn"/>
</dbReference>
<dbReference type="Proteomes" id="UP000800041">
    <property type="component" value="Unassembled WGS sequence"/>
</dbReference>
<feature type="compositionally biased region" description="Polar residues" evidence="1">
    <location>
        <begin position="404"/>
        <end position="421"/>
    </location>
</feature>
<feature type="compositionally biased region" description="Polar residues" evidence="1">
    <location>
        <begin position="505"/>
        <end position="519"/>
    </location>
</feature>
<feature type="compositionally biased region" description="Low complexity" evidence="1">
    <location>
        <begin position="255"/>
        <end position="269"/>
    </location>
</feature>
<protein>
    <submittedName>
        <fullName evidence="2">Uncharacterized protein</fullName>
    </submittedName>
</protein>
<organism evidence="2 3">
    <name type="scientific">Aulographum hederae CBS 113979</name>
    <dbReference type="NCBI Taxonomy" id="1176131"/>
    <lineage>
        <taxon>Eukaryota</taxon>
        <taxon>Fungi</taxon>
        <taxon>Dikarya</taxon>
        <taxon>Ascomycota</taxon>
        <taxon>Pezizomycotina</taxon>
        <taxon>Dothideomycetes</taxon>
        <taxon>Pleosporomycetidae</taxon>
        <taxon>Aulographales</taxon>
        <taxon>Aulographaceae</taxon>
    </lineage>
</organism>
<dbReference type="OrthoDB" id="2142961at2759"/>
<proteinExistence type="predicted"/>